<dbReference type="PANTHER" id="PTHR32227">
    <property type="entry name" value="GLUCAN ENDO-1,3-BETA-GLUCOSIDASE BG1-RELATED-RELATED"/>
    <property type="match status" value="1"/>
</dbReference>
<evidence type="ECO:0000256" key="8">
    <source>
        <dbReference type="RuleBase" id="RU004335"/>
    </source>
</evidence>
<evidence type="ECO:0000256" key="6">
    <source>
        <dbReference type="ARBA" id="ARBA00033335"/>
    </source>
</evidence>
<keyword evidence="4 9" id="KW-0378">Hydrolase</keyword>
<dbReference type="Gene3D" id="3.20.20.80">
    <property type="entry name" value="Glycosidases"/>
    <property type="match status" value="1"/>
</dbReference>
<dbReference type="EMBL" id="CM007365">
    <property type="protein sequence ID" value="OIW11479.1"/>
    <property type="molecule type" value="Genomic_DNA"/>
</dbReference>
<dbReference type="GO" id="GO:0042973">
    <property type="term" value="F:glucan endo-1,3-beta-D-glucosidase activity"/>
    <property type="evidence" value="ECO:0007669"/>
    <property type="project" value="UniProtKB-EC"/>
</dbReference>
<keyword evidence="11" id="KW-1185">Reference proteome</keyword>
<dbReference type="InterPro" id="IPR000490">
    <property type="entry name" value="Glyco_hydro_17"/>
</dbReference>
<comment type="catalytic activity">
    <reaction evidence="1">
        <text>Hydrolysis of (1-&gt;3)-beta-D-glucosidic linkages in (1-&gt;3)-beta-D-glucans.</text>
        <dbReference type="EC" id="3.2.1.39"/>
    </reaction>
</comment>
<dbReference type="Proteomes" id="UP000188354">
    <property type="component" value="Chromosome LG05"/>
</dbReference>
<protein>
    <recommendedName>
        <fullName evidence="3">glucan endo-1,3-beta-D-glucosidase</fullName>
        <ecNumber evidence="3">3.2.1.39</ecNumber>
    </recommendedName>
    <alternativeName>
        <fullName evidence="6">(1-&gt;3)-beta-glucan endohydrolase</fullName>
    </alternativeName>
    <alternativeName>
        <fullName evidence="7">Beta-1,3-endoglucanase</fullName>
    </alternativeName>
</protein>
<accession>A0A4P1RIE1</accession>
<dbReference type="PROSITE" id="PS00587">
    <property type="entry name" value="GLYCOSYL_HYDROL_F17"/>
    <property type="match status" value="1"/>
</dbReference>
<dbReference type="STRING" id="3871.A0A4P1RIE1"/>
<evidence type="ECO:0000256" key="7">
    <source>
        <dbReference type="ARBA" id="ARBA00033417"/>
    </source>
</evidence>
<comment type="similarity">
    <text evidence="2 8">Belongs to the glycosyl hydrolase 17 family.</text>
</comment>
<evidence type="ECO:0000256" key="2">
    <source>
        <dbReference type="ARBA" id="ARBA00008773"/>
    </source>
</evidence>
<keyword evidence="5 9" id="KW-0326">Glycosidase</keyword>
<gene>
    <name evidence="10" type="ORF">TanjilG_26845</name>
</gene>
<evidence type="ECO:0000313" key="11">
    <source>
        <dbReference type="Proteomes" id="UP000188354"/>
    </source>
</evidence>
<dbReference type="InterPro" id="IPR017853">
    <property type="entry name" value="GH"/>
</dbReference>
<proteinExistence type="inferred from homology"/>
<dbReference type="InterPro" id="IPR044965">
    <property type="entry name" value="Glyco_hydro_17_plant"/>
</dbReference>
<evidence type="ECO:0000256" key="4">
    <source>
        <dbReference type="ARBA" id="ARBA00022801"/>
    </source>
</evidence>
<dbReference type="Gramene" id="OIW11479">
    <property type="protein sequence ID" value="OIW11479"/>
    <property type="gene ID" value="TanjilG_26845"/>
</dbReference>
<organism evidence="10 11">
    <name type="scientific">Lupinus angustifolius</name>
    <name type="common">Narrow-leaved blue lupine</name>
    <dbReference type="NCBI Taxonomy" id="3871"/>
    <lineage>
        <taxon>Eukaryota</taxon>
        <taxon>Viridiplantae</taxon>
        <taxon>Streptophyta</taxon>
        <taxon>Embryophyta</taxon>
        <taxon>Tracheophyta</taxon>
        <taxon>Spermatophyta</taxon>
        <taxon>Magnoliopsida</taxon>
        <taxon>eudicotyledons</taxon>
        <taxon>Gunneridae</taxon>
        <taxon>Pentapetalae</taxon>
        <taxon>rosids</taxon>
        <taxon>fabids</taxon>
        <taxon>Fabales</taxon>
        <taxon>Fabaceae</taxon>
        <taxon>Papilionoideae</taxon>
        <taxon>50 kb inversion clade</taxon>
        <taxon>genistoids sensu lato</taxon>
        <taxon>core genistoids</taxon>
        <taxon>Genisteae</taxon>
        <taxon>Lupinus</taxon>
    </lineage>
</organism>
<evidence type="ECO:0000256" key="9">
    <source>
        <dbReference type="RuleBase" id="RU004336"/>
    </source>
</evidence>
<evidence type="ECO:0000256" key="3">
    <source>
        <dbReference type="ARBA" id="ARBA00012780"/>
    </source>
</evidence>
<dbReference type="GO" id="GO:0005975">
    <property type="term" value="P:carbohydrate metabolic process"/>
    <property type="evidence" value="ECO:0007669"/>
    <property type="project" value="InterPro"/>
</dbReference>
<evidence type="ECO:0000313" key="10">
    <source>
        <dbReference type="EMBL" id="OIW11479.1"/>
    </source>
</evidence>
<evidence type="ECO:0000256" key="5">
    <source>
        <dbReference type="ARBA" id="ARBA00023295"/>
    </source>
</evidence>
<dbReference type="SUPFAM" id="SSF51445">
    <property type="entry name" value="(Trans)glycosidases"/>
    <property type="match status" value="1"/>
</dbReference>
<sequence>MQNIQTAISEAGLGNEIKVSTAIGGYAALANGKSFPPSTGEFNSDYLGAYLDGVIKFLVKNNSPLLANVYPYIYYVSTQRTDLSLDYAFFEKESVVVRDGSLGYKNLFDANVDAIYSALERAGGKSVRIVVSETGWPSSGGEATTLDNAKTYNTNLVKHVKGGTPKRPNKPIETYVYALFDENQKNTPRDAYFKNPQYGKFWGLFLPNKQPKYPINLN</sequence>
<name>A0A4P1RIE1_LUPAN</name>
<reference evidence="10 11" key="1">
    <citation type="journal article" date="2017" name="Plant Biotechnol. J.">
        <title>A comprehensive draft genome sequence for lupin (Lupinus angustifolius), an emerging health food: insights into plant-microbe interactions and legume evolution.</title>
        <authorList>
            <person name="Hane J.K."/>
            <person name="Ming Y."/>
            <person name="Kamphuis L.G."/>
            <person name="Nelson M.N."/>
            <person name="Garg G."/>
            <person name="Atkins C.A."/>
            <person name="Bayer P.E."/>
            <person name="Bravo A."/>
            <person name="Bringans S."/>
            <person name="Cannon S."/>
            <person name="Edwards D."/>
            <person name="Foley R."/>
            <person name="Gao L.L."/>
            <person name="Harrison M.J."/>
            <person name="Huang W."/>
            <person name="Hurgobin B."/>
            <person name="Li S."/>
            <person name="Liu C.W."/>
            <person name="McGrath A."/>
            <person name="Morahan G."/>
            <person name="Murray J."/>
            <person name="Weller J."/>
            <person name="Jian J."/>
            <person name="Singh K.B."/>
        </authorList>
    </citation>
    <scope>NUCLEOTIDE SEQUENCE [LARGE SCALE GENOMIC DNA]</scope>
    <source>
        <strain evidence="11">cv. Tanjil</strain>
        <tissue evidence="10">Whole plant</tissue>
    </source>
</reference>
<dbReference type="EC" id="3.2.1.39" evidence="3"/>
<dbReference type="Pfam" id="PF00332">
    <property type="entry name" value="Glyco_hydro_17"/>
    <property type="match status" value="1"/>
</dbReference>
<dbReference type="AlphaFoldDB" id="A0A4P1RIE1"/>
<evidence type="ECO:0000256" key="1">
    <source>
        <dbReference type="ARBA" id="ARBA00000382"/>
    </source>
</evidence>